<feature type="transmembrane region" description="Helical" evidence="8">
    <location>
        <begin position="229"/>
        <end position="247"/>
    </location>
</feature>
<name>A0A5B8FXL6_9RHOB</name>
<evidence type="ECO:0000256" key="8">
    <source>
        <dbReference type="RuleBase" id="RU363041"/>
    </source>
</evidence>
<dbReference type="AlphaFoldDB" id="A0A5B8FXL6"/>
<gene>
    <name evidence="9" type="ORF">FDP22_11605</name>
</gene>
<keyword evidence="7 8" id="KW-0472">Membrane</keyword>
<dbReference type="KEGG" id="ppru:FDP22_11605"/>
<keyword evidence="10" id="KW-1185">Reference proteome</keyword>
<keyword evidence="4 8" id="KW-1003">Cell membrane</keyword>
<evidence type="ECO:0000313" key="10">
    <source>
        <dbReference type="Proteomes" id="UP000305888"/>
    </source>
</evidence>
<evidence type="ECO:0000256" key="7">
    <source>
        <dbReference type="ARBA" id="ARBA00023136"/>
    </source>
</evidence>
<evidence type="ECO:0000256" key="6">
    <source>
        <dbReference type="ARBA" id="ARBA00022989"/>
    </source>
</evidence>
<dbReference type="InterPro" id="IPR002781">
    <property type="entry name" value="TM_pro_TauE-like"/>
</dbReference>
<keyword evidence="5 8" id="KW-0812">Transmembrane</keyword>
<feature type="transmembrane region" description="Helical" evidence="8">
    <location>
        <begin position="136"/>
        <end position="161"/>
    </location>
</feature>
<feature type="transmembrane region" description="Helical" evidence="8">
    <location>
        <begin position="105"/>
        <end position="124"/>
    </location>
</feature>
<evidence type="ECO:0000256" key="5">
    <source>
        <dbReference type="ARBA" id="ARBA00022692"/>
    </source>
</evidence>
<proteinExistence type="inferred from homology"/>
<dbReference type="RefSeq" id="WP_138573121.1">
    <property type="nucleotide sequence ID" value="NZ_CP040818.1"/>
</dbReference>
<feature type="transmembrane region" description="Helical" evidence="8">
    <location>
        <begin position="79"/>
        <end position="98"/>
    </location>
</feature>
<dbReference type="PANTHER" id="PTHR30269:SF37">
    <property type="entry name" value="MEMBRANE TRANSPORTER PROTEIN"/>
    <property type="match status" value="1"/>
</dbReference>
<reference evidence="9 10" key="1">
    <citation type="submission" date="2019-06" db="EMBL/GenBank/DDBJ databases">
        <title>Genome sequence of Rhodobacteraceae bacterium D4M1.</title>
        <authorList>
            <person name="Cao J."/>
        </authorList>
    </citation>
    <scope>NUCLEOTIDE SEQUENCE [LARGE SCALE GENOMIC DNA]</scope>
    <source>
        <strain evidence="9 10">D4M1</strain>
    </source>
</reference>
<comment type="similarity">
    <text evidence="2 8">Belongs to the 4-toluene sulfonate uptake permease (TSUP) (TC 2.A.102) family.</text>
</comment>
<evidence type="ECO:0000256" key="1">
    <source>
        <dbReference type="ARBA" id="ARBA00004651"/>
    </source>
</evidence>
<feature type="transmembrane region" description="Helical" evidence="8">
    <location>
        <begin position="14"/>
        <end position="39"/>
    </location>
</feature>
<feature type="transmembrane region" description="Helical" evidence="8">
    <location>
        <begin position="173"/>
        <end position="194"/>
    </location>
</feature>
<protein>
    <recommendedName>
        <fullName evidence="8">Probable membrane transporter protein</fullName>
    </recommendedName>
</protein>
<dbReference type="GO" id="GO:0005886">
    <property type="term" value="C:plasma membrane"/>
    <property type="evidence" value="ECO:0007669"/>
    <property type="project" value="UniProtKB-SubCell"/>
</dbReference>
<dbReference type="OrthoDB" id="9795324at2"/>
<evidence type="ECO:0000256" key="2">
    <source>
        <dbReference type="ARBA" id="ARBA00009142"/>
    </source>
</evidence>
<sequence length="248" mass="25798">MAGLWADLATPQTAWLALFAVLAGVVRGFSGFGAALVFMPLGALIAEPRDLRVAFLVMNLFGPLPLMPDALRRADRREVLRLSLGAVVGVPLGIWLLMSVDPAGFRLLVALICLAALAAFLSGWRYRRTPGPAVKLATGFLAGIGGGFAGVAGPPVVLFYLGGQRGAVEIRSALFVFFYASTLLGAGVIAASGLLTVQSVALGLVLTVPHTLANMAGGRLFGLAGERDFRYAAYAIMGVAALLALPIY</sequence>
<keyword evidence="6 8" id="KW-1133">Transmembrane helix</keyword>
<comment type="subcellular location">
    <subcellularLocation>
        <location evidence="1 8">Cell membrane</location>
        <topology evidence="1 8">Multi-pass membrane protein</topology>
    </subcellularLocation>
</comment>
<evidence type="ECO:0000256" key="3">
    <source>
        <dbReference type="ARBA" id="ARBA00022448"/>
    </source>
</evidence>
<dbReference type="InterPro" id="IPR052017">
    <property type="entry name" value="TSUP"/>
</dbReference>
<feature type="transmembrane region" description="Helical" evidence="8">
    <location>
        <begin position="200"/>
        <end position="217"/>
    </location>
</feature>
<evidence type="ECO:0000313" key="9">
    <source>
        <dbReference type="EMBL" id="QDL92364.1"/>
    </source>
</evidence>
<accession>A0A5B8FXL6</accession>
<organism evidence="9 10">
    <name type="scientific">Paroceanicella profunda</name>
    <dbReference type="NCBI Taxonomy" id="2579971"/>
    <lineage>
        <taxon>Bacteria</taxon>
        <taxon>Pseudomonadati</taxon>
        <taxon>Pseudomonadota</taxon>
        <taxon>Alphaproteobacteria</taxon>
        <taxon>Rhodobacterales</taxon>
        <taxon>Paracoccaceae</taxon>
        <taxon>Paroceanicella</taxon>
    </lineage>
</organism>
<dbReference type="PANTHER" id="PTHR30269">
    <property type="entry name" value="TRANSMEMBRANE PROTEIN YFCA"/>
    <property type="match status" value="1"/>
</dbReference>
<keyword evidence="3" id="KW-0813">Transport</keyword>
<evidence type="ECO:0000256" key="4">
    <source>
        <dbReference type="ARBA" id="ARBA00022475"/>
    </source>
</evidence>
<dbReference type="Pfam" id="PF01925">
    <property type="entry name" value="TauE"/>
    <property type="match status" value="1"/>
</dbReference>
<dbReference type="Proteomes" id="UP000305888">
    <property type="component" value="Chromosome"/>
</dbReference>
<dbReference type="EMBL" id="CP040818">
    <property type="protein sequence ID" value="QDL92364.1"/>
    <property type="molecule type" value="Genomic_DNA"/>
</dbReference>